<dbReference type="EMBL" id="QTSX02000766">
    <property type="protein sequence ID" value="KAJ9085385.1"/>
    <property type="molecule type" value="Genomic_DNA"/>
</dbReference>
<evidence type="ECO:0000313" key="2">
    <source>
        <dbReference type="Proteomes" id="UP001165960"/>
    </source>
</evidence>
<organism evidence="1 2">
    <name type="scientific">Entomophthora muscae</name>
    <dbReference type="NCBI Taxonomy" id="34485"/>
    <lineage>
        <taxon>Eukaryota</taxon>
        <taxon>Fungi</taxon>
        <taxon>Fungi incertae sedis</taxon>
        <taxon>Zoopagomycota</taxon>
        <taxon>Entomophthoromycotina</taxon>
        <taxon>Entomophthoromycetes</taxon>
        <taxon>Entomophthorales</taxon>
        <taxon>Entomophthoraceae</taxon>
        <taxon>Entomophthora</taxon>
    </lineage>
</organism>
<name>A0ACC2UEW6_9FUNG</name>
<comment type="caution">
    <text evidence="1">The sequence shown here is derived from an EMBL/GenBank/DDBJ whole genome shotgun (WGS) entry which is preliminary data.</text>
</comment>
<accession>A0ACC2UEW6</accession>
<proteinExistence type="predicted"/>
<dbReference type="Proteomes" id="UP001165960">
    <property type="component" value="Unassembled WGS sequence"/>
</dbReference>
<gene>
    <name evidence="1" type="primary">PST1_7</name>
    <name evidence="1" type="ORF">DSO57_1014601</name>
</gene>
<keyword evidence="2" id="KW-1185">Reference proteome</keyword>
<reference evidence="1" key="1">
    <citation type="submission" date="2022-04" db="EMBL/GenBank/DDBJ databases">
        <title>Genome of the entomopathogenic fungus Entomophthora muscae.</title>
        <authorList>
            <person name="Elya C."/>
            <person name="Lovett B.R."/>
            <person name="Lee E."/>
            <person name="Macias A.M."/>
            <person name="Hajek A.E."/>
            <person name="De Bivort B.L."/>
            <person name="Kasson M.T."/>
            <person name="De Fine Licht H.H."/>
            <person name="Stajich J.E."/>
        </authorList>
    </citation>
    <scope>NUCLEOTIDE SEQUENCE</scope>
    <source>
        <strain evidence="1">Berkeley</strain>
    </source>
</reference>
<protein>
    <submittedName>
        <fullName evidence="1">Protoplasts-secreted</fullName>
    </submittedName>
</protein>
<evidence type="ECO:0000313" key="1">
    <source>
        <dbReference type="EMBL" id="KAJ9085385.1"/>
    </source>
</evidence>
<sequence length="269" mass="30126">MLPASLIFLTYGTLADITNPCQGNVVITADSIKRISTCQSFLGNLILDGRVSPMFVSMKHLTTLQGDLVLYNYPGSFHAYPAIHRTLKIINQTFNSFPLHGVEDVSSLYIENSFGEVDFKGLKVADSIEIKDSYLTSVVGLIGRRMETIAVTNCTRLRKLSIDGLQEVTDVKISNTALTSFDFLQGVSIENELFIEKYKFLELFIEAKEIDGGVTLANNQLLQHIYFAALEELDAPLVTNNNPELRFIQFLDKVKNIKPCLRRSLTYSN</sequence>